<keyword evidence="3" id="KW-1185">Reference proteome</keyword>
<gene>
    <name evidence="2" type="ORF">GCM10010302_32320</name>
</gene>
<accession>A0ABP3F1H6</accession>
<dbReference type="EMBL" id="BAAABV010000015">
    <property type="protein sequence ID" value="GAA0291286.1"/>
    <property type="molecule type" value="Genomic_DNA"/>
</dbReference>
<feature type="region of interest" description="Disordered" evidence="1">
    <location>
        <begin position="42"/>
        <end position="74"/>
    </location>
</feature>
<evidence type="ECO:0000256" key="1">
    <source>
        <dbReference type="SAM" id="MobiDB-lite"/>
    </source>
</evidence>
<evidence type="ECO:0000313" key="2">
    <source>
        <dbReference type="EMBL" id="GAA0291286.1"/>
    </source>
</evidence>
<dbReference type="Proteomes" id="UP001501867">
    <property type="component" value="Unassembled WGS sequence"/>
</dbReference>
<comment type="caution">
    <text evidence="2">The sequence shown here is derived from an EMBL/GenBank/DDBJ whole genome shotgun (WGS) entry which is preliminary data.</text>
</comment>
<organism evidence="2 3">
    <name type="scientific">Streptomyces polychromogenes</name>
    <dbReference type="NCBI Taxonomy" id="67342"/>
    <lineage>
        <taxon>Bacteria</taxon>
        <taxon>Bacillati</taxon>
        <taxon>Actinomycetota</taxon>
        <taxon>Actinomycetes</taxon>
        <taxon>Kitasatosporales</taxon>
        <taxon>Streptomycetaceae</taxon>
        <taxon>Streptomyces</taxon>
    </lineage>
</organism>
<dbReference type="RefSeq" id="WP_344158862.1">
    <property type="nucleotide sequence ID" value="NZ_BAAABV010000015.1"/>
</dbReference>
<reference evidence="3" key="1">
    <citation type="journal article" date="2019" name="Int. J. Syst. Evol. Microbiol.">
        <title>The Global Catalogue of Microorganisms (GCM) 10K type strain sequencing project: providing services to taxonomists for standard genome sequencing and annotation.</title>
        <authorList>
            <consortium name="The Broad Institute Genomics Platform"/>
            <consortium name="The Broad Institute Genome Sequencing Center for Infectious Disease"/>
            <person name="Wu L."/>
            <person name="Ma J."/>
        </authorList>
    </citation>
    <scope>NUCLEOTIDE SEQUENCE [LARGE SCALE GENOMIC DNA]</scope>
    <source>
        <strain evidence="3">JCM 4505</strain>
    </source>
</reference>
<evidence type="ECO:0000313" key="3">
    <source>
        <dbReference type="Proteomes" id="UP001501867"/>
    </source>
</evidence>
<name>A0ABP3F1H6_9ACTN</name>
<sequence>MDQHSPARLEQLRFLERVQLQDLRRTRDWIATEERLIAAQARPAARAAASGVADRARGRPPAGPTAWTSDTGQA</sequence>
<proteinExistence type="predicted"/>
<feature type="compositionally biased region" description="Low complexity" evidence="1">
    <location>
        <begin position="42"/>
        <end position="53"/>
    </location>
</feature>
<protein>
    <submittedName>
        <fullName evidence="2">Uncharacterized protein</fullName>
    </submittedName>
</protein>